<reference evidence="9" key="2">
    <citation type="journal article" date="2017" name="Sci. Adv.">
        <title>A tail of two voltages: Proteomic comparison of the three electric organs of the electric eel.</title>
        <authorList>
            <person name="Traeger L.L."/>
            <person name="Sabat G."/>
            <person name="Barrett-Wilt G.A."/>
            <person name="Wells G.B."/>
            <person name="Sussman M.R."/>
        </authorList>
    </citation>
    <scope>NUCLEOTIDE SEQUENCE [LARGE SCALE GENOMIC DNA]</scope>
</reference>
<evidence type="ECO:0000256" key="2">
    <source>
        <dbReference type="ARBA" id="ARBA00005771"/>
    </source>
</evidence>
<reference evidence="8" key="5">
    <citation type="submission" date="2025-09" db="UniProtKB">
        <authorList>
            <consortium name="Ensembl"/>
        </authorList>
    </citation>
    <scope>IDENTIFICATION</scope>
</reference>
<dbReference type="FunFam" id="3.40.50.300:FF:000433">
    <property type="entry name" value="Estrogen sulfotransferase"/>
    <property type="match status" value="1"/>
</dbReference>
<evidence type="ECO:0000259" key="7">
    <source>
        <dbReference type="Pfam" id="PF00685"/>
    </source>
</evidence>
<comment type="subcellular location">
    <subcellularLocation>
        <location evidence="1">Cytoplasm</location>
    </subcellularLocation>
</comment>
<dbReference type="GO" id="GO:0005737">
    <property type="term" value="C:cytoplasm"/>
    <property type="evidence" value="ECO:0007669"/>
    <property type="project" value="UniProtKB-SubCell"/>
</dbReference>
<dbReference type="AlphaFoldDB" id="A0A4W4EHY6"/>
<dbReference type="InterPro" id="IPR027417">
    <property type="entry name" value="P-loop_NTPase"/>
</dbReference>
<keyword evidence="3" id="KW-0963">Cytoplasm</keyword>
<dbReference type="SUPFAM" id="SSF52540">
    <property type="entry name" value="P-loop containing nucleoside triphosphate hydrolases"/>
    <property type="match status" value="1"/>
</dbReference>
<reference evidence="8" key="4">
    <citation type="submission" date="2025-08" db="UniProtKB">
        <authorList>
            <consortium name="Ensembl"/>
        </authorList>
    </citation>
    <scope>IDENTIFICATION</scope>
</reference>
<reference evidence="8" key="3">
    <citation type="submission" date="2020-05" db="EMBL/GenBank/DDBJ databases">
        <title>Electrophorus electricus (electric eel) genome, fEleEle1, primary haplotype.</title>
        <authorList>
            <person name="Myers G."/>
            <person name="Meyer A."/>
            <person name="Fedrigo O."/>
            <person name="Formenti G."/>
            <person name="Rhie A."/>
            <person name="Tracey A."/>
            <person name="Sims Y."/>
            <person name="Jarvis E.D."/>
        </authorList>
    </citation>
    <scope>NUCLEOTIDE SEQUENCE [LARGE SCALE GENOMIC DNA]</scope>
</reference>
<dbReference type="GO" id="GO:0006805">
    <property type="term" value="P:xenobiotic metabolic process"/>
    <property type="evidence" value="ECO:0007669"/>
    <property type="project" value="UniProtKB-ARBA"/>
</dbReference>
<proteinExistence type="inferred from homology"/>
<evidence type="ECO:0000256" key="5">
    <source>
        <dbReference type="ARBA" id="ARBA00022939"/>
    </source>
</evidence>
<dbReference type="Proteomes" id="UP000314983">
    <property type="component" value="Chromosome 5"/>
</dbReference>
<dbReference type="STRING" id="8005.ENSEEEP00000011391"/>
<accession>A0A4W4EHY6</accession>
<dbReference type="EC" id="2.8.2.-" evidence="6"/>
<organism evidence="8 9">
    <name type="scientific">Electrophorus electricus</name>
    <name type="common">Electric eel</name>
    <name type="synonym">Gymnotus electricus</name>
    <dbReference type="NCBI Taxonomy" id="8005"/>
    <lineage>
        <taxon>Eukaryota</taxon>
        <taxon>Metazoa</taxon>
        <taxon>Chordata</taxon>
        <taxon>Craniata</taxon>
        <taxon>Vertebrata</taxon>
        <taxon>Euteleostomi</taxon>
        <taxon>Actinopterygii</taxon>
        <taxon>Neopterygii</taxon>
        <taxon>Teleostei</taxon>
        <taxon>Ostariophysi</taxon>
        <taxon>Gymnotiformes</taxon>
        <taxon>Gymnotoidei</taxon>
        <taxon>Gymnotidae</taxon>
        <taxon>Electrophorus</taxon>
    </lineage>
</organism>
<evidence type="ECO:0000256" key="6">
    <source>
        <dbReference type="RuleBase" id="RU361155"/>
    </source>
</evidence>
<sequence length="293" mass="33857">MESNALYLVYHGLFLPKVAHSENSLNYFETFVVQDDDIFIISYPKSGTTWMQEIIPLLLNGGDLTPVQTIPNWDRVPWLEETRAAVVMDKLSSPRAIVSHMPYHLMPSTFFSSKAKVVYIARNPKDVLVSSFHYHRMASFLDDPGTFEEFINKFQTGQVLFGKWTDHVKSWKSPDLGDRILYITYEDILFLSQDLRGGIERILCFLGRQLSEDALDHVIEHCQFKNMKHNKMSNYSLVPQEIMDSSKSPFLRKGIAGDWKNHFSPEMEAKFNAAINEEMKGSGIRFSWDEEEK</sequence>
<evidence type="ECO:0000313" key="9">
    <source>
        <dbReference type="Proteomes" id="UP000314983"/>
    </source>
</evidence>
<keyword evidence="9" id="KW-1185">Reference proteome</keyword>
<reference evidence="9" key="1">
    <citation type="journal article" date="2014" name="Science">
        <title>Nonhuman genetics. Genomic basis for the convergent evolution of electric organs.</title>
        <authorList>
            <person name="Gallant J.R."/>
            <person name="Traeger L.L."/>
            <person name="Volkening J.D."/>
            <person name="Moffett H."/>
            <person name="Chen P.H."/>
            <person name="Novina C.D."/>
            <person name="Phillips G.N.Jr."/>
            <person name="Anand R."/>
            <person name="Wells G.B."/>
            <person name="Pinch M."/>
            <person name="Guth R."/>
            <person name="Unguez G.A."/>
            <person name="Albert J.S."/>
            <person name="Zakon H.H."/>
            <person name="Samanta M.P."/>
            <person name="Sussman M.R."/>
        </authorList>
    </citation>
    <scope>NUCLEOTIDE SEQUENCE [LARGE SCALE GENOMIC DNA]</scope>
</reference>
<keyword evidence="4 6" id="KW-0808">Transferase</keyword>
<evidence type="ECO:0000256" key="1">
    <source>
        <dbReference type="ARBA" id="ARBA00004496"/>
    </source>
</evidence>
<evidence type="ECO:0000256" key="4">
    <source>
        <dbReference type="ARBA" id="ARBA00022679"/>
    </source>
</evidence>
<dbReference type="Pfam" id="PF00685">
    <property type="entry name" value="Sulfotransfer_1"/>
    <property type="match status" value="1"/>
</dbReference>
<dbReference type="OMA" id="VAPHAFF"/>
<name>A0A4W4EHY6_ELEEL</name>
<dbReference type="Ensembl" id="ENSEEET00000011525.2">
    <property type="protein sequence ID" value="ENSEEEP00000011391.2"/>
    <property type="gene ID" value="ENSEEEG00000005760.2"/>
</dbReference>
<keyword evidence="5" id="KW-0128">Catecholamine metabolism</keyword>
<dbReference type="InterPro" id="IPR000863">
    <property type="entry name" value="Sulfotransferase_dom"/>
</dbReference>
<evidence type="ECO:0000256" key="3">
    <source>
        <dbReference type="ARBA" id="ARBA00022490"/>
    </source>
</evidence>
<dbReference type="GO" id="GO:0008146">
    <property type="term" value="F:sulfotransferase activity"/>
    <property type="evidence" value="ECO:0007669"/>
    <property type="project" value="InterPro"/>
</dbReference>
<feature type="domain" description="Sulfotransferase" evidence="7">
    <location>
        <begin position="35"/>
        <end position="283"/>
    </location>
</feature>
<dbReference type="PANTHER" id="PTHR11783">
    <property type="entry name" value="SULFOTRANSFERASE SULT"/>
    <property type="match status" value="1"/>
</dbReference>
<gene>
    <name evidence="8" type="primary">LOC113567889</name>
</gene>
<dbReference type="GeneTree" id="ENSGT00940000166159"/>
<dbReference type="GO" id="GO:0006584">
    <property type="term" value="P:catecholamine metabolic process"/>
    <property type="evidence" value="ECO:0007669"/>
    <property type="project" value="UniProtKB-KW"/>
</dbReference>
<protein>
    <recommendedName>
        <fullName evidence="6">Sulfotransferase</fullName>
        <ecNumber evidence="6">2.8.2.-</ecNumber>
    </recommendedName>
</protein>
<dbReference type="Gene3D" id="3.40.50.300">
    <property type="entry name" value="P-loop containing nucleotide triphosphate hydrolases"/>
    <property type="match status" value="1"/>
</dbReference>
<comment type="similarity">
    <text evidence="2 6">Belongs to the sulfotransferase 1 family.</text>
</comment>
<evidence type="ECO:0000313" key="8">
    <source>
        <dbReference type="Ensembl" id="ENSEEEP00000011391.2"/>
    </source>
</evidence>